<dbReference type="EMBL" id="KN838638">
    <property type="protein sequence ID" value="KIJ99853.1"/>
    <property type="molecule type" value="Genomic_DNA"/>
</dbReference>
<evidence type="ECO:0000256" key="1">
    <source>
        <dbReference type="SAM" id="MobiDB-lite"/>
    </source>
</evidence>
<protein>
    <submittedName>
        <fullName evidence="2">Uncharacterized protein</fullName>
    </submittedName>
</protein>
<feature type="region of interest" description="Disordered" evidence="1">
    <location>
        <begin position="17"/>
        <end position="47"/>
    </location>
</feature>
<accession>A0A0C9XE12</accession>
<evidence type="ECO:0000313" key="2">
    <source>
        <dbReference type="EMBL" id="KIJ99853.1"/>
    </source>
</evidence>
<reference evidence="3" key="2">
    <citation type="submission" date="2015-01" db="EMBL/GenBank/DDBJ databases">
        <title>Evolutionary Origins and Diversification of the Mycorrhizal Mutualists.</title>
        <authorList>
            <consortium name="DOE Joint Genome Institute"/>
            <consortium name="Mycorrhizal Genomics Consortium"/>
            <person name="Kohler A."/>
            <person name="Kuo A."/>
            <person name="Nagy L.G."/>
            <person name="Floudas D."/>
            <person name="Copeland A."/>
            <person name="Barry K.W."/>
            <person name="Cichocki N."/>
            <person name="Veneault-Fourrey C."/>
            <person name="LaButti K."/>
            <person name="Lindquist E.A."/>
            <person name="Lipzen A."/>
            <person name="Lundell T."/>
            <person name="Morin E."/>
            <person name="Murat C."/>
            <person name="Riley R."/>
            <person name="Ohm R."/>
            <person name="Sun H."/>
            <person name="Tunlid A."/>
            <person name="Henrissat B."/>
            <person name="Grigoriev I.V."/>
            <person name="Hibbett D.S."/>
            <person name="Martin F."/>
        </authorList>
    </citation>
    <scope>NUCLEOTIDE SEQUENCE [LARGE SCALE GENOMIC DNA]</scope>
    <source>
        <strain evidence="3">LaAM-08-1</strain>
    </source>
</reference>
<dbReference type="Proteomes" id="UP000054477">
    <property type="component" value="Unassembled WGS sequence"/>
</dbReference>
<sequence length="109" mass="11665">MERKELVLFPVKVEEEKEASGSPIEVGGLSSADGDAKRGGEGVVDDGNRVGGDGRLIQALGIEARKCELKNDEMNIANTILDKDGSALVFKGPVHRTEKKTETGLNRTD</sequence>
<dbReference type="HOGENOM" id="CLU_2184384_0_0_1"/>
<keyword evidence="3" id="KW-1185">Reference proteome</keyword>
<organism evidence="2 3">
    <name type="scientific">Laccaria amethystina LaAM-08-1</name>
    <dbReference type="NCBI Taxonomy" id="1095629"/>
    <lineage>
        <taxon>Eukaryota</taxon>
        <taxon>Fungi</taxon>
        <taxon>Dikarya</taxon>
        <taxon>Basidiomycota</taxon>
        <taxon>Agaricomycotina</taxon>
        <taxon>Agaricomycetes</taxon>
        <taxon>Agaricomycetidae</taxon>
        <taxon>Agaricales</taxon>
        <taxon>Agaricineae</taxon>
        <taxon>Hydnangiaceae</taxon>
        <taxon>Laccaria</taxon>
    </lineage>
</organism>
<proteinExistence type="predicted"/>
<name>A0A0C9XE12_9AGAR</name>
<evidence type="ECO:0000313" key="3">
    <source>
        <dbReference type="Proteomes" id="UP000054477"/>
    </source>
</evidence>
<gene>
    <name evidence="2" type="ORF">K443DRAFT_8111</name>
</gene>
<reference evidence="2 3" key="1">
    <citation type="submission" date="2014-04" db="EMBL/GenBank/DDBJ databases">
        <authorList>
            <consortium name="DOE Joint Genome Institute"/>
            <person name="Kuo A."/>
            <person name="Kohler A."/>
            <person name="Nagy L.G."/>
            <person name="Floudas D."/>
            <person name="Copeland A."/>
            <person name="Barry K.W."/>
            <person name="Cichocki N."/>
            <person name="Veneault-Fourrey C."/>
            <person name="LaButti K."/>
            <person name="Lindquist E.A."/>
            <person name="Lipzen A."/>
            <person name="Lundell T."/>
            <person name="Morin E."/>
            <person name="Murat C."/>
            <person name="Sun H."/>
            <person name="Tunlid A."/>
            <person name="Henrissat B."/>
            <person name="Grigoriev I.V."/>
            <person name="Hibbett D.S."/>
            <person name="Martin F."/>
            <person name="Nordberg H.P."/>
            <person name="Cantor M.N."/>
            <person name="Hua S.X."/>
        </authorList>
    </citation>
    <scope>NUCLEOTIDE SEQUENCE [LARGE SCALE GENOMIC DNA]</scope>
    <source>
        <strain evidence="2 3">LaAM-08-1</strain>
    </source>
</reference>
<dbReference type="AlphaFoldDB" id="A0A0C9XE12"/>